<keyword evidence="1" id="KW-0812">Transmembrane</keyword>
<keyword evidence="1" id="KW-1133">Transmembrane helix</keyword>
<protein>
    <submittedName>
        <fullName evidence="2">Uncharacterized protein</fullName>
    </submittedName>
</protein>
<evidence type="ECO:0000256" key="1">
    <source>
        <dbReference type="SAM" id="Phobius"/>
    </source>
</evidence>
<name>A0A2P2PJ18_RHIMU</name>
<dbReference type="EMBL" id="GGEC01074175">
    <property type="protein sequence ID" value="MBX54659.1"/>
    <property type="molecule type" value="Transcribed_RNA"/>
</dbReference>
<keyword evidence="1" id="KW-0472">Membrane</keyword>
<reference evidence="2" key="1">
    <citation type="submission" date="2018-02" db="EMBL/GenBank/DDBJ databases">
        <title>Rhizophora mucronata_Transcriptome.</title>
        <authorList>
            <person name="Meera S.P."/>
            <person name="Sreeshan A."/>
            <person name="Augustine A."/>
        </authorList>
    </citation>
    <scope>NUCLEOTIDE SEQUENCE</scope>
    <source>
        <tissue evidence="2">Leaf</tissue>
    </source>
</reference>
<evidence type="ECO:0000313" key="2">
    <source>
        <dbReference type="EMBL" id="MBX54659.1"/>
    </source>
</evidence>
<proteinExistence type="predicted"/>
<sequence length="37" mass="4658">MSYYILYLFTWNLLTISLIFHRLFKYMYMVSVMLKTL</sequence>
<organism evidence="2">
    <name type="scientific">Rhizophora mucronata</name>
    <name type="common">Asiatic mangrove</name>
    <dbReference type="NCBI Taxonomy" id="61149"/>
    <lineage>
        <taxon>Eukaryota</taxon>
        <taxon>Viridiplantae</taxon>
        <taxon>Streptophyta</taxon>
        <taxon>Embryophyta</taxon>
        <taxon>Tracheophyta</taxon>
        <taxon>Spermatophyta</taxon>
        <taxon>Magnoliopsida</taxon>
        <taxon>eudicotyledons</taxon>
        <taxon>Gunneridae</taxon>
        <taxon>Pentapetalae</taxon>
        <taxon>rosids</taxon>
        <taxon>fabids</taxon>
        <taxon>Malpighiales</taxon>
        <taxon>Rhizophoraceae</taxon>
        <taxon>Rhizophora</taxon>
    </lineage>
</organism>
<feature type="transmembrane region" description="Helical" evidence="1">
    <location>
        <begin position="6"/>
        <end position="24"/>
    </location>
</feature>
<accession>A0A2P2PJ18</accession>
<dbReference type="AlphaFoldDB" id="A0A2P2PJ18"/>